<keyword evidence="1" id="KW-0812">Transmembrane</keyword>
<dbReference type="InterPro" id="IPR012902">
    <property type="entry name" value="N_methyl_site"/>
</dbReference>
<reference evidence="2" key="1">
    <citation type="submission" date="2015-10" db="EMBL/GenBank/DDBJ databases">
        <title>Description of Candidatus Tenderia electrophaga gen. nov, sp. nov., an Uncultivated Electroautotroph from a Biocathode Enrichment.</title>
        <authorList>
            <person name="Eddie B.J."/>
            <person name="Malanoski A.P."/>
            <person name="Wang Z."/>
            <person name="Hall R.J."/>
            <person name="Oh S.D."/>
            <person name="Heiner C."/>
            <person name="Lin B."/>
            <person name="Strycharz-Glaven S.M."/>
        </authorList>
    </citation>
    <scope>NUCLEOTIDE SEQUENCE [LARGE SCALE GENOMIC DNA]</scope>
    <source>
        <strain evidence="2">NRL1</strain>
    </source>
</reference>
<dbReference type="NCBIfam" id="TIGR02532">
    <property type="entry name" value="IV_pilin_GFxxxE"/>
    <property type="match status" value="1"/>
</dbReference>
<accession>A0A0S2T9I6</accession>
<dbReference type="AlphaFoldDB" id="A0A0S2T9I6"/>
<organism evidence="2 3">
    <name type="scientific">Candidatus Tenderia electrophaga</name>
    <dbReference type="NCBI Taxonomy" id="1748243"/>
    <lineage>
        <taxon>Bacteria</taxon>
        <taxon>Pseudomonadati</taxon>
        <taxon>Pseudomonadota</taxon>
        <taxon>Gammaproteobacteria</taxon>
        <taxon>Candidatus Tenderiales</taxon>
        <taxon>Candidatus Tenderiaceae</taxon>
        <taxon>Candidatus Tenderia</taxon>
    </lineage>
</organism>
<dbReference type="STRING" id="1748243.Tel_00845"/>
<dbReference type="EMBL" id="CP013099">
    <property type="protein sequence ID" value="ALP51800.1"/>
    <property type="molecule type" value="Genomic_DNA"/>
</dbReference>
<dbReference type="Pfam" id="PF16074">
    <property type="entry name" value="PilW"/>
    <property type="match status" value="1"/>
</dbReference>
<evidence type="ECO:0000313" key="2">
    <source>
        <dbReference type="EMBL" id="ALP51800.1"/>
    </source>
</evidence>
<dbReference type="GO" id="GO:0043683">
    <property type="term" value="P:type IV pilus assembly"/>
    <property type="evidence" value="ECO:0007669"/>
    <property type="project" value="InterPro"/>
</dbReference>
<gene>
    <name evidence="2" type="ORF">Tel_00845</name>
</gene>
<keyword evidence="1" id="KW-1133">Transmembrane helix</keyword>
<keyword evidence="1" id="KW-0472">Membrane</keyword>
<dbReference type="InterPro" id="IPR032092">
    <property type="entry name" value="PilW"/>
</dbReference>
<dbReference type="Pfam" id="PF07963">
    <property type="entry name" value="N_methyl"/>
    <property type="match status" value="1"/>
</dbReference>
<dbReference type="KEGG" id="tee:Tel_00845"/>
<dbReference type="Proteomes" id="UP000055136">
    <property type="component" value="Chromosome"/>
</dbReference>
<sequence>MMKLPRTQSGMSLVELMIAITLSLILSLGIIQIFSSSKQTSRVQNELARLQENARFALDLLSSDIRMAGQLGCNSNVHVNDSSNGSLGPFSHGIRGYDYAGTDDIKLTADGSLNNVIDGTDVIMVIAAGANAVSATSTTAAVTAGSIAPIADIDEGDPAIVSDCETADLFIAGAREPNSNILPVKGATLSKTYSDNAEIAKLDYTAYYLRADADGVRNLYRSYVNNLNNNPGIRTEALLAGVEDFQILYGQDINGDGSNIRYVDADNVDPTNPVADMSDIISVRIHLLLATTEDNLAPQQPQPQQYWFMDDLQTAAAGDRRLFRSFTTTIQLRNQGIGT</sequence>
<keyword evidence="3" id="KW-1185">Reference proteome</keyword>
<evidence type="ECO:0000256" key="1">
    <source>
        <dbReference type="SAM" id="Phobius"/>
    </source>
</evidence>
<dbReference type="SUPFAM" id="SSF54523">
    <property type="entry name" value="Pili subunits"/>
    <property type="match status" value="1"/>
</dbReference>
<proteinExistence type="predicted"/>
<evidence type="ECO:0000313" key="3">
    <source>
        <dbReference type="Proteomes" id="UP000055136"/>
    </source>
</evidence>
<evidence type="ECO:0008006" key="4">
    <source>
        <dbReference type="Google" id="ProtNLM"/>
    </source>
</evidence>
<feature type="transmembrane region" description="Helical" evidence="1">
    <location>
        <begin position="12"/>
        <end position="34"/>
    </location>
</feature>
<name>A0A0S2T9I6_9GAMM</name>
<dbReference type="InterPro" id="IPR045584">
    <property type="entry name" value="Pilin-like"/>
</dbReference>
<protein>
    <recommendedName>
        <fullName evidence="4">Pilus assembly protein PilW</fullName>
    </recommendedName>
</protein>
<dbReference type="PROSITE" id="PS00409">
    <property type="entry name" value="PROKAR_NTER_METHYL"/>
    <property type="match status" value="1"/>
</dbReference>